<keyword evidence="2 3" id="KW-0456">Lyase</keyword>
<reference evidence="5" key="1">
    <citation type="submission" date="2022-03" db="EMBL/GenBank/DDBJ databases">
        <title>Complete genome sequence of Caldinitratiruptor microaerophilus.</title>
        <authorList>
            <person name="Mukaiyama R."/>
            <person name="Nishiyama T."/>
            <person name="Ueda K."/>
        </authorList>
    </citation>
    <scope>NUCLEOTIDE SEQUENCE</scope>
    <source>
        <strain evidence="5">JCM 16183</strain>
    </source>
</reference>
<dbReference type="SUPFAM" id="SSF52016">
    <property type="entry name" value="LeuD/IlvD-like"/>
    <property type="match status" value="1"/>
</dbReference>
<dbReference type="Pfam" id="PF00694">
    <property type="entry name" value="Aconitase_C"/>
    <property type="match status" value="1"/>
</dbReference>
<dbReference type="InterPro" id="IPR015928">
    <property type="entry name" value="Aconitase/3IPM_dehydase_swvl"/>
</dbReference>
<evidence type="ECO:0000256" key="1">
    <source>
        <dbReference type="ARBA" id="ARBA00009869"/>
    </source>
</evidence>
<dbReference type="NCBIfam" id="TIGR02087">
    <property type="entry name" value="LEUD_arch"/>
    <property type="match status" value="1"/>
</dbReference>
<dbReference type="FunFam" id="3.20.19.10:FF:000007">
    <property type="entry name" value="Isopropylmalate/citramalate isomerase small subunit"/>
    <property type="match status" value="1"/>
</dbReference>
<gene>
    <name evidence="3 5" type="primary">leuD</name>
    <name evidence="5" type="ORF">caldi_00200</name>
</gene>
<evidence type="ECO:0000313" key="5">
    <source>
        <dbReference type="EMBL" id="BDG58930.1"/>
    </source>
</evidence>
<evidence type="ECO:0000256" key="3">
    <source>
        <dbReference type="HAMAP-Rule" id="MF_01032"/>
    </source>
</evidence>
<dbReference type="HAMAP" id="MF_01032">
    <property type="entry name" value="LeuD_type2"/>
    <property type="match status" value="1"/>
</dbReference>
<dbReference type="CDD" id="cd01577">
    <property type="entry name" value="IPMI_Swivel"/>
    <property type="match status" value="1"/>
</dbReference>
<dbReference type="Gene3D" id="3.20.19.10">
    <property type="entry name" value="Aconitase, domain 4"/>
    <property type="match status" value="1"/>
</dbReference>
<dbReference type="PANTHER" id="PTHR43345:SF2">
    <property type="entry name" value="3-ISOPROPYLMALATE DEHYDRATASE SMALL SUBUNIT 1"/>
    <property type="match status" value="1"/>
</dbReference>
<dbReference type="InterPro" id="IPR011827">
    <property type="entry name" value="LeuD_type2/HacB/DmdB"/>
</dbReference>
<keyword evidence="3" id="KW-0028">Amino-acid biosynthesis</keyword>
<dbReference type="InterPro" id="IPR050075">
    <property type="entry name" value="LeuD"/>
</dbReference>
<proteinExistence type="inferred from homology"/>
<feature type="domain" description="Aconitase A/isopropylmalate dehydratase small subunit swivel" evidence="4">
    <location>
        <begin position="62"/>
        <end position="122"/>
    </location>
</feature>
<dbReference type="AlphaFoldDB" id="A0AA35CKD3"/>
<dbReference type="GO" id="GO:0003861">
    <property type="term" value="F:3-isopropylmalate dehydratase activity"/>
    <property type="evidence" value="ECO:0007669"/>
    <property type="project" value="UniProtKB-UniRule"/>
</dbReference>
<comment type="subunit">
    <text evidence="3">Heterodimer of LeuC and LeuD.</text>
</comment>
<keyword evidence="3" id="KW-0100">Branched-chain amino acid biosynthesis</keyword>
<evidence type="ECO:0000313" key="6">
    <source>
        <dbReference type="Proteomes" id="UP001163687"/>
    </source>
</evidence>
<evidence type="ECO:0000259" key="4">
    <source>
        <dbReference type="Pfam" id="PF00694"/>
    </source>
</evidence>
<dbReference type="GO" id="GO:0009098">
    <property type="term" value="P:L-leucine biosynthetic process"/>
    <property type="evidence" value="ECO:0007669"/>
    <property type="project" value="UniProtKB-UniRule"/>
</dbReference>
<accession>A0AA35CKD3</accession>
<dbReference type="Proteomes" id="UP001163687">
    <property type="component" value="Chromosome"/>
</dbReference>
<dbReference type="EMBL" id="AP025628">
    <property type="protein sequence ID" value="BDG58930.1"/>
    <property type="molecule type" value="Genomic_DNA"/>
</dbReference>
<organism evidence="5 6">
    <name type="scientific">Caldinitratiruptor microaerophilus</name>
    <dbReference type="NCBI Taxonomy" id="671077"/>
    <lineage>
        <taxon>Bacteria</taxon>
        <taxon>Bacillati</taxon>
        <taxon>Bacillota</taxon>
        <taxon>Clostridia</taxon>
        <taxon>Eubacteriales</taxon>
        <taxon>Symbiobacteriaceae</taxon>
        <taxon>Caldinitratiruptor</taxon>
    </lineage>
</organism>
<keyword evidence="3" id="KW-0432">Leucine biosynthesis</keyword>
<comment type="pathway">
    <text evidence="3">Amino-acid biosynthesis; L-leucine biosynthesis; L-leucine from 3-methyl-2-oxobutanoate: step 2/4.</text>
</comment>
<comment type="function">
    <text evidence="3">Catalyzes the isomerization between 2-isopropylmalate and 3-isopropylmalate, via the formation of 2-isopropylmaleate.</text>
</comment>
<dbReference type="EC" id="4.2.1.33" evidence="3"/>
<protein>
    <recommendedName>
        <fullName evidence="3">3-isopropylmalate dehydratase small subunit</fullName>
        <ecNumber evidence="3">4.2.1.33</ecNumber>
    </recommendedName>
    <alternativeName>
        <fullName evidence="3">Alpha-IPM isomerase</fullName>
        <shortName evidence="3">IPMI</shortName>
    </alternativeName>
    <alternativeName>
        <fullName evidence="3">Isopropylmalate isomerase</fullName>
    </alternativeName>
</protein>
<comment type="similarity">
    <text evidence="1 3">Belongs to the LeuD family. LeuD type 2 subfamily.</text>
</comment>
<dbReference type="PANTHER" id="PTHR43345">
    <property type="entry name" value="3-ISOPROPYLMALATE DEHYDRATASE SMALL SUBUNIT 2-RELATED-RELATED"/>
    <property type="match status" value="1"/>
</dbReference>
<dbReference type="InterPro" id="IPR033940">
    <property type="entry name" value="IPMI_Swivel"/>
</dbReference>
<evidence type="ECO:0000256" key="2">
    <source>
        <dbReference type="ARBA" id="ARBA00023239"/>
    </source>
</evidence>
<dbReference type="InterPro" id="IPR000573">
    <property type="entry name" value="AconitaseA/IPMdHydase_ssu_swvl"/>
</dbReference>
<dbReference type="KEGG" id="cmic:caldi_00200"/>
<keyword evidence="6" id="KW-1185">Reference proteome</keyword>
<sequence length="192" mass="20431">MSDWDAQVRPDAEALGTAAGGRVRGRAHKFGPDIDTDVIIPAYYLNTIDPVELGKHCMEAADPDFSKKVKPGDIIVAGKNFGSGSSREHAPIAIKGCGIGAVVAESFARIFFRNAINIGLPILESPEAAAAIQAGDEVEIDLEAGRITDLTTGQTFQATPLPPFMMEIFRAGGLVPYLRQKIERQRAAAQGA</sequence>
<comment type="catalytic activity">
    <reaction evidence="3">
        <text>(2R,3S)-3-isopropylmalate = (2S)-2-isopropylmalate</text>
        <dbReference type="Rhea" id="RHEA:32287"/>
        <dbReference type="ChEBI" id="CHEBI:1178"/>
        <dbReference type="ChEBI" id="CHEBI:35121"/>
        <dbReference type="EC" id="4.2.1.33"/>
    </reaction>
</comment>
<name>A0AA35CKD3_9FIRM</name>